<keyword evidence="1 2" id="KW-0238">DNA-binding</keyword>
<organism evidence="4 5">
    <name type="scientific">Gordonia desulfuricans</name>
    <dbReference type="NCBI Taxonomy" id="89051"/>
    <lineage>
        <taxon>Bacteria</taxon>
        <taxon>Bacillati</taxon>
        <taxon>Actinomycetota</taxon>
        <taxon>Actinomycetes</taxon>
        <taxon>Mycobacteriales</taxon>
        <taxon>Gordoniaceae</taxon>
        <taxon>Gordonia</taxon>
    </lineage>
</organism>
<gene>
    <name evidence="4" type="ORF">GYA93_01245</name>
</gene>
<proteinExistence type="predicted"/>
<keyword evidence="5" id="KW-1185">Reference proteome</keyword>
<dbReference type="PROSITE" id="PS50977">
    <property type="entry name" value="HTH_TETR_2"/>
    <property type="match status" value="1"/>
</dbReference>
<dbReference type="Pfam" id="PF00440">
    <property type="entry name" value="TetR_N"/>
    <property type="match status" value="1"/>
</dbReference>
<feature type="domain" description="HTH tetR-type" evidence="3">
    <location>
        <begin position="4"/>
        <end position="64"/>
    </location>
</feature>
<dbReference type="EMBL" id="JAADZU010000003">
    <property type="protein sequence ID" value="NDK88214.1"/>
    <property type="molecule type" value="Genomic_DNA"/>
</dbReference>
<dbReference type="GO" id="GO:0003677">
    <property type="term" value="F:DNA binding"/>
    <property type="evidence" value="ECO:0007669"/>
    <property type="project" value="UniProtKB-UniRule"/>
</dbReference>
<comment type="caution">
    <text evidence="4">The sequence shown here is derived from an EMBL/GenBank/DDBJ whole genome shotgun (WGS) entry which is preliminary data.</text>
</comment>
<evidence type="ECO:0000259" key="3">
    <source>
        <dbReference type="PROSITE" id="PS50977"/>
    </source>
</evidence>
<evidence type="ECO:0000256" key="1">
    <source>
        <dbReference type="ARBA" id="ARBA00023125"/>
    </source>
</evidence>
<reference evidence="4 5" key="1">
    <citation type="submission" date="2020-01" db="EMBL/GenBank/DDBJ databases">
        <title>Investigation of new actinobacteria for the biodesulphurisation of diesel fuel.</title>
        <authorList>
            <person name="Athi Narayanan S.M."/>
        </authorList>
    </citation>
    <scope>NUCLEOTIDE SEQUENCE [LARGE SCALE GENOMIC DNA]</scope>
    <source>
        <strain evidence="4 5">213E</strain>
    </source>
</reference>
<accession>A0A7K3LJ08</accession>
<dbReference type="Proteomes" id="UP000466307">
    <property type="component" value="Unassembled WGS sequence"/>
</dbReference>
<sequence length="191" mass="20768">MPRPDRRQLITDAALELAAAGGTHAITHLAVDRHLDLPKGSTSYYFRTREDLIAATADRLLIRSRAAFERDLAIGDASPDRVIRDYMTTLLTERRTDALARQALLLDAALPTETGDILARCLFSTDAAIALMTGRGSTDPQADADRLITLLEGAVFAVTHGLHRKSDADHIAEFIGNLIAPLFAENRTPAP</sequence>
<dbReference type="AlphaFoldDB" id="A0A7K3LJ08"/>
<dbReference type="RefSeq" id="WP_059039981.1">
    <property type="nucleotide sequence ID" value="NZ_JAADZU010000003.1"/>
</dbReference>
<dbReference type="InterPro" id="IPR001647">
    <property type="entry name" value="HTH_TetR"/>
</dbReference>
<feature type="DNA-binding region" description="H-T-H motif" evidence="2">
    <location>
        <begin position="27"/>
        <end position="46"/>
    </location>
</feature>
<evidence type="ECO:0000313" key="4">
    <source>
        <dbReference type="EMBL" id="NDK88214.1"/>
    </source>
</evidence>
<dbReference type="SUPFAM" id="SSF46689">
    <property type="entry name" value="Homeodomain-like"/>
    <property type="match status" value="1"/>
</dbReference>
<protein>
    <submittedName>
        <fullName evidence="4">TetR family transcriptional regulator</fullName>
    </submittedName>
</protein>
<evidence type="ECO:0000256" key="2">
    <source>
        <dbReference type="PROSITE-ProRule" id="PRU00335"/>
    </source>
</evidence>
<dbReference type="Gene3D" id="1.10.357.10">
    <property type="entry name" value="Tetracycline Repressor, domain 2"/>
    <property type="match status" value="1"/>
</dbReference>
<evidence type="ECO:0000313" key="5">
    <source>
        <dbReference type="Proteomes" id="UP000466307"/>
    </source>
</evidence>
<name>A0A7K3LJ08_9ACTN</name>
<dbReference type="InterPro" id="IPR009057">
    <property type="entry name" value="Homeodomain-like_sf"/>
</dbReference>